<dbReference type="Pfam" id="PF04246">
    <property type="entry name" value="RseC_MucC"/>
    <property type="match status" value="1"/>
</dbReference>
<reference evidence="3" key="1">
    <citation type="submission" date="2015-07" db="EMBL/GenBank/DDBJ databases">
        <title>Genome sequencing of Sunxiuqinia dokdonensis strain SK.</title>
        <authorList>
            <person name="Ahn S."/>
            <person name="Kim B.-C."/>
        </authorList>
    </citation>
    <scope>NUCLEOTIDE SEQUENCE [LARGE SCALE GENOMIC DNA]</scope>
    <source>
        <strain evidence="3">SK</strain>
    </source>
</reference>
<dbReference type="Proteomes" id="UP000036958">
    <property type="component" value="Unassembled WGS sequence"/>
</dbReference>
<name>A0A0L8V890_9BACT</name>
<keyword evidence="1" id="KW-0472">Membrane</keyword>
<evidence type="ECO:0000256" key="1">
    <source>
        <dbReference type="SAM" id="Phobius"/>
    </source>
</evidence>
<evidence type="ECO:0000313" key="2">
    <source>
        <dbReference type="EMBL" id="KOH44651.1"/>
    </source>
</evidence>
<sequence length="138" mass="15223">MSGEISHKGIIKSLTDHQIVVSIVNESACSSCHAKGACTAADMQDKEVDIRSFSGDFRVGQAVQVIGKTSQGFKALFYGYVLPFLLIMLVLITLTSLQFSEGISGLISLSILVPYYLILYLTRNKIRKSFEFEIKPLL</sequence>
<keyword evidence="1" id="KW-0812">Transmembrane</keyword>
<dbReference type="EMBL" id="LGIA01000157">
    <property type="protein sequence ID" value="KOH44651.1"/>
    <property type="molecule type" value="Genomic_DNA"/>
</dbReference>
<keyword evidence="1" id="KW-1133">Transmembrane helix</keyword>
<protein>
    <recommendedName>
        <fullName evidence="4">Positive regulator of sigma(E), RseC/MucC</fullName>
    </recommendedName>
</protein>
<accession>A0A0L8V890</accession>
<keyword evidence="3" id="KW-1185">Reference proteome</keyword>
<evidence type="ECO:0008006" key="4">
    <source>
        <dbReference type="Google" id="ProtNLM"/>
    </source>
</evidence>
<feature type="transmembrane region" description="Helical" evidence="1">
    <location>
        <begin position="75"/>
        <end position="97"/>
    </location>
</feature>
<evidence type="ECO:0000313" key="3">
    <source>
        <dbReference type="Proteomes" id="UP000036958"/>
    </source>
</evidence>
<organism evidence="2 3">
    <name type="scientific">Sunxiuqinia dokdonensis</name>
    <dbReference type="NCBI Taxonomy" id="1409788"/>
    <lineage>
        <taxon>Bacteria</taxon>
        <taxon>Pseudomonadati</taxon>
        <taxon>Bacteroidota</taxon>
        <taxon>Bacteroidia</taxon>
        <taxon>Marinilabiliales</taxon>
        <taxon>Prolixibacteraceae</taxon>
        <taxon>Sunxiuqinia</taxon>
    </lineage>
</organism>
<proteinExistence type="predicted"/>
<feature type="transmembrane region" description="Helical" evidence="1">
    <location>
        <begin position="103"/>
        <end position="122"/>
    </location>
</feature>
<dbReference type="AlphaFoldDB" id="A0A0L8V890"/>
<dbReference type="STRING" id="1409788.NC99_25280"/>
<comment type="caution">
    <text evidence="2">The sequence shown here is derived from an EMBL/GenBank/DDBJ whole genome shotgun (WGS) entry which is preliminary data.</text>
</comment>
<dbReference type="PANTHER" id="PTHR35867:SF1">
    <property type="entry name" value="PROTEIN RSEC"/>
    <property type="match status" value="1"/>
</dbReference>
<dbReference type="PANTHER" id="PTHR35867">
    <property type="entry name" value="PROTEIN RSEC"/>
    <property type="match status" value="1"/>
</dbReference>
<gene>
    <name evidence="2" type="ORF">NC99_25280</name>
</gene>
<dbReference type="InterPro" id="IPR007359">
    <property type="entry name" value="SigmaE_reg_RseC_MucC"/>
</dbReference>